<name>A0A813A8J2_9DINO</name>
<comment type="caution">
    <text evidence="1">The sequence shown here is derived from an EMBL/GenBank/DDBJ whole genome shotgun (WGS) entry which is preliminary data.</text>
</comment>
<evidence type="ECO:0000313" key="2">
    <source>
        <dbReference type="Proteomes" id="UP000601435"/>
    </source>
</evidence>
<keyword evidence="2" id="KW-1185">Reference proteome</keyword>
<organism evidence="1 2">
    <name type="scientific">Symbiodinium necroappetens</name>
    <dbReference type="NCBI Taxonomy" id="1628268"/>
    <lineage>
        <taxon>Eukaryota</taxon>
        <taxon>Sar</taxon>
        <taxon>Alveolata</taxon>
        <taxon>Dinophyceae</taxon>
        <taxon>Suessiales</taxon>
        <taxon>Symbiodiniaceae</taxon>
        <taxon>Symbiodinium</taxon>
    </lineage>
</organism>
<dbReference type="EMBL" id="CAJNJA010056352">
    <property type="protein sequence ID" value="CAE7858414.1"/>
    <property type="molecule type" value="Genomic_DNA"/>
</dbReference>
<protein>
    <submittedName>
        <fullName evidence="1">Uncharacterized protein</fullName>
    </submittedName>
</protein>
<gene>
    <name evidence="1" type="ORF">SNEC2469_LOCUS27073</name>
</gene>
<evidence type="ECO:0000313" key="1">
    <source>
        <dbReference type="EMBL" id="CAE7858414.1"/>
    </source>
</evidence>
<dbReference type="Proteomes" id="UP000601435">
    <property type="component" value="Unassembled WGS sequence"/>
</dbReference>
<accession>A0A813A8J2</accession>
<sequence length="333" mass="37190">METAVFSEVLPFGLSSRLGAGSAAAARGYVPRMPLAVRDYTCKRFGIDCGLDFLRRGPGDELYAPREWHEDAEWISELCRSLRLRDNVADPPSRGKDVAPPSREMARWLTELLKGDTRRFETVVESVRAGFAASTAHKITKSFRAFLVWLKNEAQCNSEAVFSSAEATAMALRGYGLHLYETGMPRYLLVYAITAVQDKFPQHRNFLTAAWQVDKKWQRAEPGSCRAVLPVAAIRACVSLSLLWGWSRWCCLLIIGFLAMLHPAELLLLERRDLVFPSDTLGHTQTKTSEFYLQEVAAQVLLTEISPAARSRIKSLDDAADSLLAHFSGASQY</sequence>
<dbReference type="AlphaFoldDB" id="A0A813A8J2"/>
<reference evidence="1" key="1">
    <citation type="submission" date="2021-02" db="EMBL/GenBank/DDBJ databases">
        <authorList>
            <person name="Dougan E. K."/>
            <person name="Rhodes N."/>
            <person name="Thang M."/>
            <person name="Chan C."/>
        </authorList>
    </citation>
    <scope>NUCLEOTIDE SEQUENCE</scope>
</reference>
<proteinExistence type="predicted"/>